<evidence type="ECO:0000259" key="6">
    <source>
        <dbReference type="PROSITE" id="PS51779"/>
    </source>
</evidence>
<gene>
    <name evidence="7" type="ORF">O181_000091</name>
</gene>
<evidence type="ECO:0000256" key="5">
    <source>
        <dbReference type="ARBA" id="ARBA00023136"/>
    </source>
</evidence>
<reference evidence="7" key="1">
    <citation type="submission" date="2021-03" db="EMBL/GenBank/DDBJ databases">
        <title>Draft genome sequence of rust myrtle Austropuccinia psidii MF-1, a brazilian biotype.</title>
        <authorList>
            <person name="Quecine M.C."/>
            <person name="Pachon D.M.R."/>
            <person name="Bonatelli M.L."/>
            <person name="Correr F.H."/>
            <person name="Franceschini L.M."/>
            <person name="Leite T.F."/>
            <person name="Margarido G.R.A."/>
            <person name="Almeida C.A."/>
            <person name="Ferrarezi J.A."/>
            <person name="Labate C.A."/>
        </authorList>
    </citation>
    <scope>NUCLEOTIDE SEQUENCE</scope>
    <source>
        <strain evidence="7">MF-1</strain>
    </source>
</reference>
<dbReference type="Proteomes" id="UP000765509">
    <property type="component" value="Unassembled WGS sequence"/>
</dbReference>
<dbReference type="EMBL" id="AVOT02000007">
    <property type="protein sequence ID" value="MBW0460376.1"/>
    <property type="molecule type" value="Genomic_DNA"/>
</dbReference>
<evidence type="ECO:0000313" key="7">
    <source>
        <dbReference type="EMBL" id="MBW0460376.1"/>
    </source>
</evidence>
<dbReference type="AlphaFoldDB" id="A0A9Q3GBA0"/>
<dbReference type="InterPro" id="IPR039910">
    <property type="entry name" value="D15-like"/>
</dbReference>
<dbReference type="PROSITE" id="PS51779">
    <property type="entry name" value="POTRA"/>
    <property type="match status" value="1"/>
</dbReference>
<feature type="domain" description="POTRA" evidence="6">
    <location>
        <begin position="56"/>
        <end position="136"/>
    </location>
</feature>
<accession>A0A9Q3GBA0</accession>
<evidence type="ECO:0000256" key="1">
    <source>
        <dbReference type="ARBA" id="ARBA00004374"/>
    </source>
</evidence>
<dbReference type="InterPro" id="IPR034746">
    <property type="entry name" value="POTRA"/>
</dbReference>
<evidence type="ECO:0000256" key="3">
    <source>
        <dbReference type="ARBA" id="ARBA00022452"/>
    </source>
</evidence>
<keyword evidence="4" id="KW-0812">Transmembrane</keyword>
<dbReference type="Pfam" id="PF01103">
    <property type="entry name" value="Omp85"/>
    <property type="match status" value="1"/>
</dbReference>
<comment type="caution">
    <text evidence="7">The sequence shown here is derived from an EMBL/GenBank/DDBJ whole genome shotgun (WGS) entry which is preliminary data.</text>
</comment>
<dbReference type="InterPro" id="IPR000184">
    <property type="entry name" value="Bac_surfAg_D15"/>
</dbReference>
<keyword evidence="5" id="KW-0472">Membrane</keyword>
<proteinExistence type="inferred from homology"/>
<dbReference type="OrthoDB" id="1724197at2759"/>
<dbReference type="PANTHER" id="PTHR12815">
    <property type="entry name" value="SORTING AND ASSEMBLY MACHINERY SAMM50 PROTEIN FAMILY MEMBER"/>
    <property type="match status" value="1"/>
</dbReference>
<dbReference type="Gene3D" id="2.40.160.50">
    <property type="entry name" value="membrane protein fhac: a member of the omp85/tpsb transporter family"/>
    <property type="match status" value="1"/>
</dbReference>
<evidence type="ECO:0000256" key="4">
    <source>
        <dbReference type="ARBA" id="ARBA00022692"/>
    </source>
</evidence>
<dbReference type="GO" id="GO:0045040">
    <property type="term" value="P:protein insertion into mitochondrial outer membrane"/>
    <property type="evidence" value="ECO:0007669"/>
    <property type="project" value="TreeGrafter"/>
</dbReference>
<dbReference type="GO" id="GO:0005741">
    <property type="term" value="C:mitochondrial outer membrane"/>
    <property type="evidence" value="ECO:0007669"/>
    <property type="project" value="UniProtKB-SubCell"/>
</dbReference>
<comment type="subcellular location">
    <subcellularLocation>
        <location evidence="1">Mitochondrion outer membrane</location>
        <topology evidence="1">Multi-pass membrane protein</topology>
    </subcellularLocation>
</comment>
<evidence type="ECO:0000313" key="8">
    <source>
        <dbReference type="Proteomes" id="UP000765509"/>
    </source>
</evidence>
<organism evidence="7 8">
    <name type="scientific">Austropuccinia psidii MF-1</name>
    <dbReference type="NCBI Taxonomy" id="1389203"/>
    <lineage>
        <taxon>Eukaryota</taxon>
        <taxon>Fungi</taxon>
        <taxon>Dikarya</taxon>
        <taxon>Basidiomycota</taxon>
        <taxon>Pucciniomycotina</taxon>
        <taxon>Pucciniomycetes</taxon>
        <taxon>Pucciniales</taxon>
        <taxon>Sphaerophragmiaceae</taxon>
        <taxon>Austropuccinia</taxon>
    </lineage>
</organism>
<dbReference type="PANTHER" id="PTHR12815:SF18">
    <property type="entry name" value="SORTING AND ASSEMBLY MACHINERY COMPONENT 50 HOMOLOG"/>
    <property type="match status" value="1"/>
</dbReference>
<keyword evidence="8" id="KW-1185">Reference proteome</keyword>
<keyword evidence="3" id="KW-1134">Transmembrane beta strand</keyword>
<protein>
    <recommendedName>
        <fullName evidence="6">POTRA domain-containing protein</fullName>
    </recommendedName>
</protein>
<name>A0A9Q3GBA0_9BASI</name>
<evidence type="ECO:0000256" key="2">
    <source>
        <dbReference type="ARBA" id="ARBA00010913"/>
    </source>
</evidence>
<sequence>MQEDSLVSEQLPQIVFDEGDVDRQLAWHQNRLQSNVQSHQRRACLELAKLHQSSIFNLSSIRLVGAKHTQSDFLASLFKPIFGDGKPRTFSEILKSSDQLYDRLAKLGIFSHLQISLDAKQGDPKHIEALIKVVERGRFFLKTSTDVGNGEGALTGLARARNIWGRAEVLEASVGLGSRTKASCQVKAEAPICSARARCELSGHACERDLSAFASCQEKVKGVLAKLKTETGYGFHELSYELATRSIGNLLPGASESIRATAAAGPTFKSAIAHSWTRDTRDHSAFPTQGSSLQLVQEYAGLGGDASYLKSIIESAIFRPVFGSQIIASLGFRAGLMHPLNGRPIVFNDKFQLGGPTNVRMFQQNSLGPKDGNDYLGGEMYWASGFSILSPIPGQSEWPLKLHAFINAGRLANEWDKLKSSKPSVGVGIGMVGKIQDIRVEANLGMPLCASEGDGTRKVNFRLKGQKFGYMRCGSWTIKRSYIN</sequence>
<comment type="similarity">
    <text evidence="2">Belongs to the SAM50/omp85 family.</text>
</comment>